<name>A0ABP6VNE2_9ACTN</name>
<comment type="caution">
    <text evidence="1">The sequence shown here is derived from an EMBL/GenBank/DDBJ whole genome shotgun (WGS) entry which is preliminary data.</text>
</comment>
<keyword evidence="2" id="KW-1185">Reference proteome</keyword>
<sequence length="1174" mass="127801">MGAQGGEIARVRTARIWDARRRALQRVLGKQDSICGELYERALDALGEDPLTDGALVIASHCIRELVNRLGRLRGDVLTGKGLGLTSAVEGLAKVWAVNSEPVIHAAESGESAPQLELTALIDSVRSVVGSFDAGRASAVSLRSVLAVGNSVELDNPTVKSFKRATDAFERFRHPQGNTQGWPRDAEPLLPHLRVIEDAIEGRIGSFFEVVEDVRALLIEVNRRSDGGDWQPPTDELFARVISRIGDLQHRRVFFAELRNPLWVSRLLKAGALKPPTVPPDDANGWIPWPAGPYLVKVAAENPQDVSTALELILRQQDQTREVRDFAVKSAARMPAEVVASLVPVLQLIPAVTLDPVIGLGIARLIEKLGLGGHGKAALRLGGELLRPRVSPSGQRWSEVTAGIESYWYGEAVGHFCAGLADNPRLLPTLIRWLKLALDAEGADPSAAYDLSYLWRPAIGDAGRRDGRHDMREVLVDAVRDVAIATLATTVTPEQVITSLEGGGYQVLRRIARHVLAETVTGTSPALDLAFERLLDTGPLNGLATPREYLELASATLPLLDDGRYREWEALALAGPQDSAGKRERIRAHLKPGQTEDGVWTEYAERWLLDVLGTIGAGALRGQAHVRLAGLTASLGAPHDPSLAGITVERDGAADAEATKLRGLTVDEIIEFARGWTPSGRGEWDTDSFDVGQAFASAVEERPLEFSQHAHDVVVLPELFVGRFFDGLRQAIDSAKTIDWPMLLDALSAMPGGPSVAAATDRRPTYSIRAAMYVLQAGQGKASSSGFVAGYVDKSLDFTLRYMGDPEPLPDSPMSVGEIAGDPLTTALNAVRPIAVATSIRLAYFAKAKESSTAADMITRVTEALSGLLQPERVESSALAAAFGTSFGQLYWLVPEWLEVHSAQLLGEDWYGDVVASVALLSYERPLFLRVMDGKLAEFIARSGQGEPFDWTWTQRESIIERLGECLLRLVLLGERDLTDELVSQYLLSVQAEVRGAVLSDIGRRLAQDDRVPEDVLARARSLWDARAEVAKQDSTSMVELKDFYTWVHSGKFAVDWWLPRLREVALSTDLEGLTYLGEHLVEAAQHDPATAVEVLSTVVRRVTVSWARYDLIEHAPQVIAHALASTDEATAEAARDLIDYLGREGYLNMSDLVAEAQAVLEESSELGRIEDGN</sequence>
<reference evidence="2" key="1">
    <citation type="journal article" date="2019" name="Int. J. Syst. Evol. Microbiol.">
        <title>The Global Catalogue of Microorganisms (GCM) 10K type strain sequencing project: providing services to taxonomists for standard genome sequencing and annotation.</title>
        <authorList>
            <consortium name="The Broad Institute Genomics Platform"/>
            <consortium name="The Broad Institute Genome Sequencing Center for Infectious Disease"/>
            <person name="Wu L."/>
            <person name="Ma J."/>
        </authorList>
    </citation>
    <scope>NUCLEOTIDE SEQUENCE [LARGE SCALE GENOMIC DNA]</scope>
    <source>
        <strain evidence="2">JCM 16928</strain>
    </source>
</reference>
<evidence type="ECO:0000313" key="1">
    <source>
        <dbReference type="EMBL" id="GAA3537135.1"/>
    </source>
</evidence>
<organism evidence="1 2">
    <name type="scientific">Kribbella ginsengisoli</name>
    <dbReference type="NCBI Taxonomy" id="363865"/>
    <lineage>
        <taxon>Bacteria</taxon>
        <taxon>Bacillati</taxon>
        <taxon>Actinomycetota</taxon>
        <taxon>Actinomycetes</taxon>
        <taxon>Propionibacteriales</taxon>
        <taxon>Kribbellaceae</taxon>
        <taxon>Kribbella</taxon>
    </lineage>
</organism>
<accession>A0ABP6VNE2</accession>
<gene>
    <name evidence="1" type="ORF">GCM10022235_00730</name>
</gene>
<dbReference type="RefSeq" id="WP_344836038.1">
    <property type="nucleotide sequence ID" value="NZ_BAABAA010000001.1"/>
</dbReference>
<evidence type="ECO:0000313" key="2">
    <source>
        <dbReference type="Proteomes" id="UP001501222"/>
    </source>
</evidence>
<protein>
    <submittedName>
        <fullName evidence="1">Uncharacterized protein</fullName>
    </submittedName>
</protein>
<dbReference type="Proteomes" id="UP001501222">
    <property type="component" value="Unassembled WGS sequence"/>
</dbReference>
<dbReference type="EMBL" id="BAABAA010000001">
    <property type="protein sequence ID" value="GAA3537135.1"/>
    <property type="molecule type" value="Genomic_DNA"/>
</dbReference>
<proteinExistence type="predicted"/>